<keyword evidence="1" id="KW-0347">Helicase</keyword>
<sequence length="65" mass="6964">MASSPTSSSCSSFAPPFAPPFAETSLKFSDLPVVTMRHKIIEKILENRVTLIIGETGCGNTFCLS</sequence>
<dbReference type="AlphaFoldDB" id="A0AAW2W3X5"/>
<keyword evidence="1" id="KW-0378">Hydrolase</keyword>
<proteinExistence type="predicted"/>
<dbReference type="InterPro" id="IPR027417">
    <property type="entry name" value="P-loop_NTPase"/>
</dbReference>
<dbReference type="EMBL" id="JACGWJ010000002">
    <property type="protein sequence ID" value="KAL0435890.1"/>
    <property type="molecule type" value="Genomic_DNA"/>
</dbReference>
<name>A0AAW2W3X5_SESRA</name>
<accession>A0AAW2W3X5</accession>
<protein>
    <submittedName>
        <fullName evidence="1">DExH-box ATP-dependent RNA helicase DExH8</fullName>
    </submittedName>
</protein>
<evidence type="ECO:0000313" key="1">
    <source>
        <dbReference type="EMBL" id="KAL0435890.1"/>
    </source>
</evidence>
<organism evidence="1">
    <name type="scientific">Sesamum radiatum</name>
    <name type="common">Black benniseed</name>
    <dbReference type="NCBI Taxonomy" id="300843"/>
    <lineage>
        <taxon>Eukaryota</taxon>
        <taxon>Viridiplantae</taxon>
        <taxon>Streptophyta</taxon>
        <taxon>Embryophyta</taxon>
        <taxon>Tracheophyta</taxon>
        <taxon>Spermatophyta</taxon>
        <taxon>Magnoliopsida</taxon>
        <taxon>eudicotyledons</taxon>
        <taxon>Gunneridae</taxon>
        <taxon>Pentapetalae</taxon>
        <taxon>asterids</taxon>
        <taxon>lamiids</taxon>
        <taxon>Lamiales</taxon>
        <taxon>Pedaliaceae</taxon>
        <taxon>Sesamum</taxon>
    </lineage>
</organism>
<keyword evidence="1" id="KW-0067">ATP-binding</keyword>
<comment type="caution">
    <text evidence="1">The sequence shown here is derived from an EMBL/GenBank/DDBJ whole genome shotgun (WGS) entry which is preliminary data.</text>
</comment>
<gene>
    <name evidence="1" type="ORF">Sradi_0296900</name>
</gene>
<keyword evidence="1" id="KW-0547">Nucleotide-binding</keyword>
<dbReference type="GO" id="GO:0004386">
    <property type="term" value="F:helicase activity"/>
    <property type="evidence" value="ECO:0007669"/>
    <property type="project" value="UniProtKB-KW"/>
</dbReference>
<reference evidence="1" key="2">
    <citation type="journal article" date="2024" name="Plant">
        <title>Genomic evolution and insights into agronomic trait innovations of Sesamum species.</title>
        <authorList>
            <person name="Miao H."/>
            <person name="Wang L."/>
            <person name="Qu L."/>
            <person name="Liu H."/>
            <person name="Sun Y."/>
            <person name="Le M."/>
            <person name="Wang Q."/>
            <person name="Wei S."/>
            <person name="Zheng Y."/>
            <person name="Lin W."/>
            <person name="Duan Y."/>
            <person name="Cao H."/>
            <person name="Xiong S."/>
            <person name="Wang X."/>
            <person name="Wei L."/>
            <person name="Li C."/>
            <person name="Ma Q."/>
            <person name="Ju M."/>
            <person name="Zhao R."/>
            <person name="Li G."/>
            <person name="Mu C."/>
            <person name="Tian Q."/>
            <person name="Mei H."/>
            <person name="Zhang T."/>
            <person name="Gao T."/>
            <person name="Zhang H."/>
        </authorList>
    </citation>
    <scope>NUCLEOTIDE SEQUENCE</scope>
    <source>
        <strain evidence="1">G02</strain>
    </source>
</reference>
<reference evidence="1" key="1">
    <citation type="submission" date="2020-06" db="EMBL/GenBank/DDBJ databases">
        <authorList>
            <person name="Li T."/>
            <person name="Hu X."/>
            <person name="Zhang T."/>
            <person name="Song X."/>
            <person name="Zhang H."/>
            <person name="Dai N."/>
            <person name="Sheng W."/>
            <person name="Hou X."/>
            <person name="Wei L."/>
        </authorList>
    </citation>
    <scope>NUCLEOTIDE SEQUENCE</scope>
    <source>
        <strain evidence="1">G02</strain>
        <tissue evidence="1">Leaf</tissue>
    </source>
</reference>
<dbReference type="Gene3D" id="3.40.50.300">
    <property type="entry name" value="P-loop containing nucleotide triphosphate hydrolases"/>
    <property type="match status" value="1"/>
</dbReference>